<comment type="caution">
    <text evidence="2">The sequence shown here is derived from an EMBL/GenBank/DDBJ whole genome shotgun (WGS) entry which is preliminary data.</text>
</comment>
<accession>A0A501X0W7</accession>
<gene>
    <name evidence="2" type="ORF">FJM51_06175</name>
</gene>
<protein>
    <submittedName>
        <fullName evidence="2">Cupin domain-containing protein</fullName>
    </submittedName>
</protein>
<proteinExistence type="predicted"/>
<feature type="domain" description="Cupin type-2" evidence="1">
    <location>
        <begin position="42"/>
        <end position="109"/>
    </location>
</feature>
<name>A0A501X0W7_9RHOB</name>
<dbReference type="PANTHER" id="PTHR36114:SF8">
    <property type="entry name" value="CUPIN TYPE-1 DOMAIN-CONTAINING PROTEIN"/>
    <property type="match status" value="1"/>
</dbReference>
<dbReference type="Pfam" id="PF07883">
    <property type="entry name" value="Cupin_2"/>
    <property type="match status" value="1"/>
</dbReference>
<sequence>MHDDPAWLLPGPFPPEFATEERCFIVEELNDPACPGTSLARARVAPGVTTRLHLLRGTIECYVIREGRGRVEVGGAARDVGPGDRVVIPADTPQRITNIGAGDLVFHCLCAPRFLPENYVDVE</sequence>
<evidence type="ECO:0000313" key="3">
    <source>
        <dbReference type="Proteomes" id="UP000319255"/>
    </source>
</evidence>
<dbReference type="RefSeq" id="WP_140453238.1">
    <property type="nucleotide sequence ID" value="NZ_VFRP01000003.1"/>
</dbReference>
<dbReference type="PANTHER" id="PTHR36114">
    <property type="entry name" value="16.7 KDA PROTEIN IN WHIE LOCUS"/>
    <property type="match status" value="1"/>
</dbReference>
<dbReference type="InterPro" id="IPR011051">
    <property type="entry name" value="RmlC_Cupin_sf"/>
</dbReference>
<dbReference type="OrthoDB" id="7870362at2"/>
<dbReference type="EMBL" id="VFRP01000003">
    <property type="protein sequence ID" value="TPE52756.1"/>
    <property type="molecule type" value="Genomic_DNA"/>
</dbReference>
<reference evidence="2 3" key="1">
    <citation type="submission" date="2019-06" db="EMBL/GenBank/DDBJ databases">
        <title>A novel bacterium of genus Amaricoccus, isolated from marine sediment.</title>
        <authorList>
            <person name="Huang H."/>
            <person name="Mo K."/>
            <person name="Hu Y."/>
        </authorList>
    </citation>
    <scope>NUCLEOTIDE SEQUENCE [LARGE SCALE GENOMIC DNA]</scope>
    <source>
        <strain evidence="2 3">HB172011</strain>
    </source>
</reference>
<dbReference type="SUPFAM" id="SSF51182">
    <property type="entry name" value="RmlC-like cupins"/>
    <property type="match status" value="1"/>
</dbReference>
<dbReference type="InterPro" id="IPR052044">
    <property type="entry name" value="PKS_Associated_Protein"/>
</dbReference>
<evidence type="ECO:0000259" key="1">
    <source>
        <dbReference type="Pfam" id="PF07883"/>
    </source>
</evidence>
<dbReference type="AlphaFoldDB" id="A0A501X0W7"/>
<keyword evidence="3" id="KW-1185">Reference proteome</keyword>
<dbReference type="CDD" id="cd02214">
    <property type="entry name" value="cupin_MJ1618"/>
    <property type="match status" value="1"/>
</dbReference>
<organism evidence="2 3">
    <name type="scientific">Amaricoccus solimangrovi</name>
    <dbReference type="NCBI Taxonomy" id="2589815"/>
    <lineage>
        <taxon>Bacteria</taxon>
        <taxon>Pseudomonadati</taxon>
        <taxon>Pseudomonadota</taxon>
        <taxon>Alphaproteobacteria</taxon>
        <taxon>Rhodobacterales</taxon>
        <taxon>Paracoccaceae</taxon>
        <taxon>Amaricoccus</taxon>
    </lineage>
</organism>
<evidence type="ECO:0000313" key="2">
    <source>
        <dbReference type="EMBL" id="TPE52756.1"/>
    </source>
</evidence>
<dbReference type="Gene3D" id="2.60.120.10">
    <property type="entry name" value="Jelly Rolls"/>
    <property type="match status" value="1"/>
</dbReference>
<dbReference type="InterPro" id="IPR014710">
    <property type="entry name" value="RmlC-like_jellyroll"/>
</dbReference>
<dbReference type="InterPro" id="IPR013096">
    <property type="entry name" value="Cupin_2"/>
</dbReference>
<dbReference type="Proteomes" id="UP000319255">
    <property type="component" value="Unassembled WGS sequence"/>
</dbReference>